<feature type="domain" description="DUF4200" evidence="5">
    <location>
        <begin position="208"/>
        <end position="326"/>
    </location>
</feature>
<organism evidence="6 7">
    <name type="scientific">Chloebia gouldiae</name>
    <name type="common">Gouldian finch</name>
    <name type="synonym">Erythrura gouldiae</name>
    <dbReference type="NCBI Taxonomy" id="44316"/>
    <lineage>
        <taxon>Eukaryota</taxon>
        <taxon>Metazoa</taxon>
        <taxon>Chordata</taxon>
        <taxon>Craniata</taxon>
        <taxon>Vertebrata</taxon>
        <taxon>Euteleostomi</taxon>
        <taxon>Archelosauria</taxon>
        <taxon>Archosauria</taxon>
        <taxon>Dinosauria</taxon>
        <taxon>Saurischia</taxon>
        <taxon>Theropoda</taxon>
        <taxon>Coelurosauria</taxon>
        <taxon>Aves</taxon>
        <taxon>Neognathae</taxon>
        <taxon>Neoaves</taxon>
        <taxon>Telluraves</taxon>
        <taxon>Australaves</taxon>
        <taxon>Passeriformes</taxon>
        <taxon>Passeroidea</taxon>
        <taxon>Passeridae</taxon>
        <taxon>Chloebia</taxon>
    </lineage>
</organism>
<accession>A0A3L8SBX1</accession>
<feature type="coiled-coil region" evidence="2">
    <location>
        <begin position="474"/>
        <end position="508"/>
    </location>
</feature>
<feature type="compositionally biased region" description="Basic and acidic residues" evidence="3">
    <location>
        <begin position="588"/>
        <end position="621"/>
    </location>
</feature>
<feature type="region of interest" description="Disordered" evidence="3">
    <location>
        <begin position="328"/>
        <end position="373"/>
    </location>
</feature>
<protein>
    <recommendedName>
        <fullName evidence="5">DUF4200 domain-containing protein</fullName>
    </recommendedName>
</protein>
<feature type="region of interest" description="Disordered" evidence="3">
    <location>
        <begin position="588"/>
        <end position="642"/>
    </location>
</feature>
<dbReference type="PANTHER" id="PTHR21683">
    <property type="entry name" value="COILED-COIL DOMAIN-CONTAINING PROTEIN 42 LIKE-2-LIKE-RELATED"/>
    <property type="match status" value="1"/>
</dbReference>
<dbReference type="EMBL" id="QUSF01000032">
    <property type="protein sequence ID" value="RLV99471.1"/>
    <property type="molecule type" value="Genomic_DNA"/>
</dbReference>
<proteinExistence type="predicted"/>
<evidence type="ECO:0000256" key="3">
    <source>
        <dbReference type="SAM" id="MobiDB-lite"/>
    </source>
</evidence>
<feature type="compositionally biased region" description="Polar residues" evidence="3">
    <location>
        <begin position="360"/>
        <end position="373"/>
    </location>
</feature>
<evidence type="ECO:0000256" key="2">
    <source>
        <dbReference type="SAM" id="Coils"/>
    </source>
</evidence>
<feature type="compositionally biased region" description="Basic and acidic residues" evidence="3">
    <location>
        <begin position="340"/>
        <end position="352"/>
    </location>
</feature>
<evidence type="ECO:0000259" key="5">
    <source>
        <dbReference type="Pfam" id="PF13863"/>
    </source>
</evidence>
<dbReference type="InterPro" id="IPR051147">
    <property type="entry name" value="CFAP_domain-containing"/>
</dbReference>
<evidence type="ECO:0000256" key="1">
    <source>
        <dbReference type="ARBA" id="ARBA00023054"/>
    </source>
</evidence>
<feature type="signal peptide" evidence="4">
    <location>
        <begin position="1"/>
        <end position="17"/>
    </location>
</feature>
<name>A0A3L8SBX1_CHLGU</name>
<evidence type="ECO:0000313" key="7">
    <source>
        <dbReference type="Proteomes" id="UP000276834"/>
    </source>
</evidence>
<dbReference type="OrthoDB" id="10264063at2759"/>
<evidence type="ECO:0000313" key="6">
    <source>
        <dbReference type="EMBL" id="RLV99471.1"/>
    </source>
</evidence>
<sequence>MLLGGLLLYLLLELLLCFGMAPPQAMEILFPSGQHLPVHYELRREERSLLLLRGPGSAAPMQHLWPSQRVKDTILTYSITSRSLSSRLEMETHLVLSESTAEDEKTPMKNPFKVPSDTELFSMRDKEIKKAQEEREKRKTMKVHEKTTFSTKMKAKSGLRKALKKEEEEESIKEATCEERLKFLQEMLSWKLAMKKDYAFDRETFHGYLQDRKQIVFLEHTIAVKRGEIEKMENIAKDEEKKLEKAERRMEKDAAMFDEFLKENHNKSVEALRIAKRETSAKTKKITEIQGLTTEIKKVQSDISRFEDTLQEYKMYRDILYQLSPKEWQEEHRKRHKKQKEKETEPRVDEGNAPRPPTAEQDQGPTNTAHSVTFTNMPSSLLFSESLDFRSRDVRPQLKQFLKPLLSRELSSLEDAECEISSDEDEEPELYFTDPEQLLTTFMEMLDENLSFVLNSQDIADSWNKVQQTFITTRESMEKELAALKQQVNTLQASVAKEEEKVADLKLKVQLFSSGEYEGDDQDKMLTSLNKKVQEVYFQCTGDNETNLPTVEMLKVIEKQLNDLLGSVERIPPAKIEKAVKAIRKEQRARLREEKQKQAKQQQDEGLKRDMERSQVPEGKKNYKKTALPSNPPARKNSQGNR</sequence>
<gene>
    <name evidence="6" type="ORF">DV515_00009755</name>
</gene>
<dbReference type="Proteomes" id="UP000276834">
    <property type="component" value="Unassembled WGS sequence"/>
</dbReference>
<dbReference type="InterPro" id="IPR025252">
    <property type="entry name" value="DUF4200"/>
</dbReference>
<dbReference type="Pfam" id="PF13863">
    <property type="entry name" value="DUF4200"/>
    <property type="match status" value="1"/>
</dbReference>
<dbReference type="PANTHER" id="PTHR21683:SF3">
    <property type="entry name" value="CILIA AND FLAGELLA ASSOCIATED PROTEIN 100"/>
    <property type="match status" value="1"/>
</dbReference>
<keyword evidence="4" id="KW-0732">Signal</keyword>
<keyword evidence="7" id="KW-1185">Reference proteome</keyword>
<dbReference type="GO" id="GO:0005856">
    <property type="term" value="C:cytoskeleton"/>
    <property type="evidence" value="ECO:0007669"/>
    <property type="project" value="UniProtKB-ARBA"/>
</dbReference>
<feature type="coiled-coil region" evidence="2">
    <location>
        <begin position="222"/>
        <end position="263"/>
    </location>
</feature>
<feature type="chain" id="PRO_5018090813" description="DUF4200 domain-containing protein" evidence="4">
    <location>
        <begin position="18"/>
        <end position="642"/>
    </location>
</feature>
<reference evidence="6 7" key="1">
    <citation type="journal article" date="2018" name="Proc. R. Soc. B">
        <title>A non-coding region near Follistatin controls head colour polymorphism in the Gouldian finch.</title>
        <authorList>
            <person name="Toomey M.B."/>
            <person name="Marques C.I."/>
            <person name="Andrade P."/>
            <person name="Araujo P.M."/>
            <person name="Sabatino S."/>
            <person name="Gazda M.A."/>
            <person name="Afonso S."/>
            <person name="Lopes R.J."/>
            <person name="Corbo J.C."/>
            <person name="Carneiro M."/>
        </authorList>
    </citation>
    <scope>NUCLEOTIDE SEQUENCE [LARGE SCALE GENOMIC DNA]</scope>
    <source>
        <strain evidence="6">Red01</strain>
        <tissue evidence="6">Muscle</tissue>
    </source>
</reference>
<evidence type="ECO:0000256" key="4">
    <source>
        <dbReference type="SAM" id="SignalP"/>
    </source>
</evidence>
<comment type="caution">
    <text evidence="6">The sequence shown here is derived from an EMBL/GenBank/DDBJ whole genome shotgun (WGS) entry which is preliminary data.</text>
</comment>
<dbReference type="AlphaFoldDB" id="A0A3L8SBX1"/>
<keyword evidence="1 2" id="KW-0175">Coiled coil</keyword>